<proteinExistence type="predicted"/>
<evidence type="ECO:0000256" key="2">
    <source>
        <dbReference type="SAM" id="MobiDB-lite"/>
    </source>
</evidence>
<evidence type="ECO:0000313" key="4">
    <source>
        <dbReference type="EMBL" id="EMA45306.1"/>
    </source>
</evidence>
<dbReference type="InterPro" id="IPR051010">
    <property type="entry name" value="BCAA_transport"/>
</dbReference>
<organism evidence="4 5">
    <name type="scientific">Halococcus saccharolyticus DSM 5350</name>
    <dbReference type="NCBI Taxonomy" id="1227455"/>
    <lineage>
        <taxon>Archaea</taxon>
        <taxon>Methanobacteriati</taxon>
        <taxon>Methanobacteriota</taxon>
        <taxon>Stenosarchaea group</taxon>
        <taxon>Halobacteria</taxon>
        <taxon>Halobacteriales</taxon>
        <taxon>Halococcaceae</taxon>
        <taxon>Halococcus</taxon>
    </lineage>
</organism>
<dbReference type="AlphaFoldDB" id="M0MHX6"/>
<dbReference type="Gene3D" id="3.40.50.2300">
    <property type="match status" value="2"/>
</dbReference>
<dbReference type="PANTHER" id="PTHR30483">
    <property type="entry name" value="LEUCINE-SPECIFIC-BINDING PROTEIN"/>
    <property type="match status" value="1"/>
</dbReference>
<dbReference type="PROSITE" id="PS51257">
    <property type="entry name" value="PROKAR_LIPOPROTEIN"/>
    <property type="match status" value="1"/>
</dbReference>
<dbReference type="OrthoDB" id="264684at2157"/>
<dbReference type="RefSeq" id="WP_006077211.1">
    <property type="nucleotide sequence ID" value="NZ_AOMD01000018.1"/>
</dbReference>
<dbReference type="PATRIC" id="fig|1227455.4.peg.1378"/>
<protein>
    <submittedName>
        <fullName evidence="4">Amino acid-binding protein</fullName>
    </submittedName>
</protein>
<dbReference type="Pfam" id="PF13458">
    <property type="entry name" value="Peripla_BP_6"/>
    <property type="match status" value="1"/>
</dbReference>
<accession>M0MHX6</accession>
<dbReference type="InParanoid" id="M0MHX6"/>
<reference evidence="4 5" key="1">
    <citation type="journal article" date="2014" name="PLoS Genet.">
        <title>Phylogenetically driven sequencing of extremely halophilic archaea reveals strategies for static and dynamic osmo-response.</title>
        <authorList>
            <person name="Becker E.A."/>
            <person name="Seitzer P.M."/>
            <person name="Tritt A."/>
            <person name="Larsen D."/>
            <person name="Krusor M."/>
            <person name="Yao A.I."/>
            <person name="Wu D."/>
            <person name="Madern D."/>
            <person name="Eisen J.A."/>
            <person name="Darling A.E."/>
            <person name="Facciotti M.T."/>
        </authorList>
    </citation>
    <scope>NUCLEOTIDE SEQUENCE [LARGE SCALE GENOMIC DNA]</scope>
    <source>
        <strain evidence="4 5">DSM 5350</strain>
    </source>
</reference>
<comment type="caution">
    <text evidence="4">The sequence shown here is derived from an EMBL/GenBank/DDBJ whole genome shotgun (WGS) entry which is preliminary data.</text>
</comment>
<dbReference type="InterPro" id="IPR028081">
    <property type="entry name" value="Leu-bd"/>
</dbReference>
<dbReference type="STRING" id="1227455.C449_06765"/>
<evidence type="ECO:0000256" key="1">
    <source>
        <dbReference type="ARBA" id="ARBA00022729"/>
    </source>
</evidence>
<evidence type="ECO:0000313" key="5">
    <source>
        <dbReference type="Proteomes" id="UP000011669"/>
    </source>
</evidence>
<dbReference type="PANTHER" id="PTHR30483:SF6">
    <property type="entry name" value="PERIPLASMIC BINDING PROTEIN OF ABC TRANSPORTER FOR NATURAL AMINO ACIDS"/>
    <property type="match status" value="1"/>
</dbReference>
<evidence type="ECO:0000259" key="3">
    <source>
        <dbReference type="Pfam" id="PF13458"/>
    </source>
</evidence>
<dbReference type="Proteomes" id="UP000011669">
    <property type="component" value="Unassembled WGS sequence"/>
</dbReference>
<dbReference type="PROSITE" id="PS51318">
    <property type="entry name" value="TAT"/>
    <property type="match status" value="1"/>
</dbReference>
<feature type="domain" description="Leucine-binding protein" evidence="3">
    <location>
        <begin position="93"/>
        <end position="431"/>
    </location>
</feature>
<feature type="region of interest" description="Disordered" evidence="2">
    <location>
        <begin position="24"/>
        <end position="89"/>
    </location>
</feature>
<dbReference type="InterPro" id="IPR006311">
    <property type="entry name" value="TAT_signal"/>
</dbReference>
<keyword evidence="5" id="KW-1185">Reference proteome</keyword>
<dbReference type="SUPFAM" id="SSF53822">
    <property type="entry name" value="Periplasmic binding protein-like I"/>
    <property type="match status" value="1"/>
</dbReference>
<keyword evidence="1" id="KW-0732">Signal</keyword>
<dbReference type="InterPro" id="IPR028082">
    <property type="entry name" value="Peripla_BP_I"/>
</dbReference>
<sequence length="463" mass="46901">MRSASSRRRFLALAGAAGLTGLAGCSGGGGGNGSNDSGQSGGDSGGGDGSGGSAGGNGSDGSGDGNTSGDTGGNGTGGNESGSGGGGSADLGSVTVGILNPISGAYSSLGPGQRSGAELAVEQINESDQFGVEIDPVYADTETATSAAQGSAQRLVQEEGAEYLFGAISSSVALSLNEFAASEELIYFPGGAAVPITGENCNEWVFRCETNTAQIAEAISGYSVNNLGTNVWFHIADYAYGESVYNRVSSRMQSANDSYQEVDLTRSQLGSSNFGSFISQISNSNAEVVVLGMTGGDLVNFVNQAADQGLTDQVNLVGPTMSFQSVRAATGSNAIGTYGGVRYDPSIDLGDNQQFVEAFQNANDGPPGNFARVGYDSVRLIARGIQEAGSTDPADVRDALSGGTFTTVLGDVTLRESDHQATNPTWMSELVEGDGDMADVELIDKTEGEEALPPASELGCSLN</sequence>
<gene>
    <name evidence="4" type="ORF">C449_06765</name>
</gene>
<name>M0MHX6_9EURY</name>
<dbReference type="EMBL" id="AOMD01000018">
    <property type="protein sequence ID" value="EMA45306.1"/>
    <property type="molecule type" value="Genomic_DNA"/>
</dbReference>